<feature type="transmembrane region" description="Helical" evidence="1">
    <location>
        <begin position="147"/>
        <end position="168"/>
    </location>
</feature>
<evidence type="ECO:0000313" key="3">
    <source>
        <dbReference type="Proteomes" id="UP001189429"/>
    </source>
</evidence>
<organism evidence="2 3">
    <name type="scientific">Prorocentrum cordatum</name>
    <dbReference type="NCBI Taxonomy" id="2364126"/>
    <lineage>
        <taxon>Eukaryota</taxon>
        <taxon>Sar</taxon>
        <taxon>Alveolata</taxon>
        <taxon>Dinophyceae</taxon>
        <taxon>Prorocentrales</taxon>
        <taxon>Prorocentraceae</taxon>
        <taxon>Prorocentrum</taxon>
    </lineage>
</organism>
<keyword evidence="1" id="KW-0472">Membrane</keyword>
<evidence type="ECO:0000313" key="2">
    <source>
        <dbReference type="EMBL" id="CAK0838299.1"/>
    </source>
</evidence>
<keyword evidence="1" id="KW-1133">Transmembrane helix</keyword>
<evidence type="ECO:0000256" key="1">
    <source>
        <dbReference type="SAM" id="Phobius"/>
    </source>
</evidence>
<name>A0ABN9T0B7_9DINO</name>
<dbReference type="EMBL" id="CAUYUJ010014213">
    <property type="protein sequence ID" value="CAK0838299.1"/>
    <property type="molecule type" value="Genomic_DNA"/>
</dbReference>
<feature type="transmembrane region" description="Helical" evidence="1">
    <location>
        <begin position="54"/>
        <end position="71"/>
    </location>
</feature>
<dbReference type="Proteomes" id="UP001189429">
    <property type="component" value="Unassembled WGS sequence"/>
</dbReference>
<sequence length="208" mass="23484">MTWTSNPSSACSRRKRSVNGLPLVVLQIIYHHMLLAELPFLMEFVLVERGMQKVTLIATPVVILLLLLRPLSQTWPRHLMEPVCVSMLALVRPLLLVAFIFFLLVLSIHTVMEMLSAIFGWVFRELRLLTCVLVQTSLLFARGKRPLLLVAALCLYMVMVLTLAPLALPRLCPPNVTAPSSTRTLPKPFCVSMFVLRLRRPRLSISTA</sequence>
<gene>
    <name evidence="2" type="ORF">PCOR1329_LOCUS34275</name>
</gene>
<protein>
    <recommendedName>
        <fullName evidence="4">Alpha-1,3-glucosyltransferase</fullName>
    </recommendedName>
</protein>
<proteinExistence type="predicted"/>
<feature type="transmembrane region" description="Helical" evidence="1">
    <location>
        <begin position="83"/>
        <end position="106"/>
    </location>
</feature>
<keyword evidence="1" id="KW-0812">Transmembrane</keyword>
<reference evidence="2" key="1">
    <citation type="submission" date="2023-10" db="EMBL/GenBank/DDBJ databases">
        <authorList>
            <person name="Chen Y."/>
            <person name="Shah S."/>
            <person name="Dougan E. K."/>
            <person name="Thang M."/>
            <person name="Chan C."/>
        </authorList>
    </citation>
    <scope>NUCLEOTIDE SEQUENCE [LARGE SCALE GENOMIC DNA]</scope>
</reference>
<accession>A0ABN9T0B7</accession>
<comment type="caution">
    <text evidence="2">The sequence shown here is derived from an EMBL/GenBank/DDBJ whole genome shotgun (WGS) entry which is preliminary data.</text>
</comment>
<keyword evidence="3" id="KW-1185">Reference proteome</keyword>
<feature type="transmembrane region" description="Helical" evidence="1">
    <location>
        <begin position="21"/>
        <end position="42"/>
    </location>
</feature>
<evidence type="ECO:0008006" key="4">
    <source>
        <dbReference type="Google" id="ProtNLM"/>
    </source>
</evidence>